<organism evidence="1 2">
    <name type="scientific">Epicoccum nigrum</name>
    <name type="common">Soil fungus</name>
    <name type="synonym">Epicoccum purpurascens</name>
    <dbReference type="NCBI Taxonomy" id="105696"/>
    <lineage>
        <taxon>Eukaryota</taxon>
        <taxon>Fungi</taxon>
        <taxon>Dikarya</taxon>
        <taxon>Ascomycota</taxon>
        <taxon>Pezizomycotina</taxon>
        <taxon>Dothideomycetes</taxon>
        <taxon>Pleosporomycetidae</taxon>
        <taxon>Pleosporales</taxon>
        <taxon>Pleosporineae</taxon>
        <taxon>Didymellaceae</taxon>
        <taxon>Epicoccum</taxon>
    </lineage>
</organism>
<dbReference type="InParanoid" id="A0A1Y2MFI9"/>
<protein>
    <recommendedName>
        <fullName evidence="3">SnoaL-like domain-containing protein</fullName>
    </recommendedName>
</protein>
<dbReference type="OMA" id="THNQEIP"/>
<dbReference type="Gene3D" id="3.10.450.50">
    <property type="match status" value="1"/>
</dbReference>
<name>A0A1Y2MFI9_EPING</name>
<dbReference type="SUPFAM" id="SSF54427">
    <property type="entry name" value="NTF2-like"/>
    <property type="match status" value="1"/>
</dbReference>
<dbReference type="Proteomes" id="UP000193240">
    <property type="component" value="Unassembled WGS sequence"/>
</dbReference>
<dbReference type="STRING" id="105696.A0A1Y2MFI9"/>
<reference evidence="1 2" key="1">
    <citation type="journal article" date="2017" name="Genome Announc.">
        <title>Genome sequence of the saprophytic ascomycete Epicoccum nigrum ICMP 19927 strain isolated from New Zealand.</title>
        <authorList>
            <person name="Fokin M."/>
            <person name="Fleetwood D."/>
            <person name="Weir B.S."/>
            <person name="Villas-Boas S.G."/>
        </authorList>
    </citation>
    <scope>NUCLEOTIDE SEQUENCE [LARGE SCALE GENOMIC DNA]</scope>
    <source>
        <strain evidence="1 2">ICMP 19927</strain>
    </source>
</reference>
<proteinExistence type="predicted"/>
<gene>
    <name evidence="1" type="ORF">B5807_00975</name>
</gene>
<evidence type="ECO:0008006" key="3">
    <source>
        <dbReference type="Google" id="ProtNLM"/>
    </source>
</evidence>
<accession>A0A1Y2MFI9</accession>
<evidence type="ECO:0000313" key="1">
    <source>
        <dbReference type="EMBL" id="OSS54906.1"/>
    </source>
</evidence>
<dbReference type="InterPro" id="IPR009959">
    <property type="entry name" value="Cyclase_SnoaL-like"/>
</dbReference>
<dbReference type="GO" id="GO:0030638">
    <property type="term" value="P:polyketide metabolic process"/>
    <property type="evidence" value="ECO:0007669"/>
    <property type="project" value="InterPro"/>
</dbReference>
<evidence type="ECO:0000313" key="2">
    <source>
        <dbReference type="Proteomes" id="UP000193240"/>
    </source>
</evidence>
<keyword evidence="2" id="KW-1185">Reference proteome</keyword>
<dbReference type="AlphaFoldDB" id="A0A1Y2MFI9"/>
<dbReference type="EMBL" id="KZ107838">
    <property type="protein sequence ID" value="OSS54906.1"/>
    <property type="molecule type" value="Genomic_DNA"/>
</dbReference>
<dbReference type="PANTHER" id="PTHR38436">
    <property type="entry name" value="POLYKETIDE CYCLASE SNOAL-LIKE DOMAIN"/>
    <property type="match status" value="1"/>
</dbReference>
<dbReference type="InterPro" id="IPR032710">
    <property type="entry name" value="NTF2-like_dom_sf"/>
</dbReference>
<dbReference type="PANTHER" id="PTHR38436:SF3">
    <property type="entry name" value="CARBOXYMETHYLENEBUTENOLIDASE-RELATED"/>
    <property type="match status" value="1"/>
</dbReference>
<sequence length="414" mass="46791">MFQDITKPPPPLPAVELCQLEDGVTILSPLVRRGTGPPLIILAPNNNDAEKIVEGVPSHMTKWAEEGFIVAEIQQRALERDAAGALKRSIEALRESSKCEPELKIGLVSYEPASWNLAADAVNNTPDIKATVIYADASDKVAISASRVPMLQHLAGEKSNNPKRTTNLTEYHYPGVDTYKFATPFHASFHYTTEALSHTRSLTHLKPRLDGPYFDLEVIWDEHCYYEFADRSVEHTMSTMVQEPYVNHVPTLTGGVSRSALTDFYRHNFIFNNSADTALELISRSIAIDRIIDEFIFSFTHDRELDWLIPGVPPTNLKVQVPFSAVVNIRGDRLYHEHISWDQGSVLRQLNLLPEYLPFPYALPDGRMPEQGKRFEYRVPVAGTETAEKMRDRNAVRSNQMFGFEVREVEVEGR</sequence>